<dbReference type="Gene3D" id="2.30.30.390">
    <property type="entry name" value="Hemimethylated DNA-binding domain"/>
    <property type="match status" value="1"/>
</dbReference>
<dbReference type="PANTHER" id="PTHR14289">
    <property type="entry name" value="F-BOX ONLY PROTEIN 3"/>
    <property type="match status" value="1"/>
</dbReference>
<organism evidence="2 3">
    <name type="scientific">Bicyclus anynana</name>
    <name type="common">Squinting bush brown butterfly</name>
    <dbReference type="NCBI Taxonomy" id="110368"/>
    <lineage>
        <taxon>Eukaryota</taxon>
        <taxon>Metazoa</taxon>
        <taxon>Ecdysozoa</taxon>
        <taxon>Arthropoda</taxon>
        <taxon>Hexapoda</taxon>
        <taxon>Insecta</taxon>
        <taxon>Pterygota</taxon>
        <taxon>Neoptera</taxon>
        <taxon>Endopterygota</taxon>
        <taxon>Lepidoptera</taxon>
        <taxon>Glossata</taxon>
        <taxon>Ditrysia</taxon>
        <taxon>Papilionoidea</taxon>
        <taxon>Nymphalidae</taxon>
        <taxon>Satyrinae</taxon>
        <taxon>Satyrini</taxon>
        <taxon>Mycalesina</taxon>
        <taxon>Bicyclus</taxon>
    </lineage>
</organism>
<dbReference type="SUPFAM" id="SSF141255">
    <property type="entry name" value="YccV-like"/>
    <property type="match status" value="1"/>
</dbReference>
<dbReference type="OrthoDB" id="5913487at2759"/>
<dbReference type="InterPro" id="IPR007474">
    <property type="entry name" value="ApaG_domain"/>
</dbReference>
<evidence type="ECO:0000259" key="1">
    <source>
        <dbReference type="PROSITE" id="PS51087"/>
    </source>
</evidence>
<protein>
    <submittedName>
        <fullName evidence="3">Polymerase delta-interacting protein 2 isoform X1</fullName>
    </submittedName>
</protein>
<evidence type="ECO:0000313" key="3">
    <source>
        <dbReference type="RefSeq" id="XP_023943973.1"/>
    </source>
</evidence>
<dbReference type="AlphaFoldDB" id="A0A6J1NG84"/>
<accession>A0A6J1NG84</accession>
<name>A0A6J1NG84_BICAN</name>
<sequence length="359" mass="41214">MEILIRFVPTNPLKLAASRIIFTHVAHYTRLAEVGKLEVPKTTGKYETGQLILHKVFGYRGVILFPWLARVYDRDATNKKETMESAESADANRDSLSNVGKEVKGRTHTFYQVLIDTRDAPYITVQTHIDMRPEWKKKRAQTEAVTFLGNQESSRSLYAIPGLDYVAHDDIIPYASVERVPLQHELFDKFLMHNPDKDPPFIPQETLRAWQKKNHPWLELSDVHRETTEGVRVTVIPFYMGSRESQNSAVYWWRYCIRLENMGSQAVQLRERHWRIFSLSGTLETVRGRGVVGQEPLLARHSPAFQYSSHVSLQAPSGHMWGTFRMEREDGYTFDCRIPPFSLESKPDEGTPVAPTAAA</sequence>
<dbReference type="InterPro" id="IPR036623">
    <property type="entry name" value="Hemimethylated_DNA-bd_sf"/>
</dbReference>
<reference evidence="3" key="1">
    <citation type="submission" date="2025-08" db="UniProtKB">
        <authorList>
            <consortium name="RefSeq"/>
        </authorList>
    </citation>
    <scope>IDENTIFICATION</scope>
</reference>
<dbReference type="Pfam" id="PF04379">
    <property type="entry name" value="DUF525"/>
    <property type="match status" value="1"/>
</dbReference>
<dbReference type="SUPFAM" id="SSF110069">
    <property type="entry name" value="ApaG-like"/>
    <property type="match status" value="1"/>
</dbReference>
<dbReference type="GO" id="GO:0070987">
    <property type="term" value="P:error-free translesion synthesis"/>
    <property type="evidence" value="ECO:0007669"/>
    <property type="project" value="TreeGrafter"/>
</dbReference>
<dbReference type="Gene3D" id="2.60.40.1470">
    <property type="entry name" value="ApaG domain"/>
    <property type="match status" value="1"/>
</dbReference>
<dbReference type="GeneID" id="112050072"/>
<dbReference type="GO" id="GO:0042645">
    <property type="term" value="C:mitochondrial nucleoid"/>
    <property type="evidence" value="ECO:0007669"/>
    <property type="project" value="TreeGrafter"/>
</dbReference>
<dbReference type="PROSITE" id="PS51087">
    <property type="entry name" value="APAG"/>
    <property type="match status" value="1"/>
</dbReference>
<dbReference type="CTD" id="26073"/>
<dbReference type="Proteomes" id="UP001652582">
    <property type="component" value="Chromosome 8"/>
</dbReference>
<dbReference type="SMART" id="SM00992">
    <property type="entry name" value="YccV-like"/>
    <property type="match status" value="1"/>
</dbReference>
<keyword evidence="2" id="KW-1185">Reference proteome</keyword>
<dbReference type="GO" id="GO:0003677">
    <property type="term" value="F:DNA binding"/>
    <property type="evidence" value="ECO:0007669"/>
    <property type="project" value="InterPro"/>
</dbReference>
<dbReference type="GO" id="GO:0005634">
    <property type="term" value="C:nucleus"/>
    <property type="evidence" value="ECO:0007669"/>
    <property type="project" value="TreeGrafter"/>
</dbReference>
<dbReference type="InterPro" id="IPR011722">
    <property type="entry name" value="Hemimethylated_DNA-bd_dom"/>
</dbReference>
<gene>
    <name evidence="3" type="primary">LOC112050072</name>
</gene>
<evidence type="ECO:0000313" key="2">
    <source>
        <dbReference type="Proteomes" id="UP001652582"/>
    </source>
</evidence>
<feature type="domain" description="ApaG" evidence="1">
    <location>
        <begin position="225"/>
        <end position="350"/>
    </location>
</feature>
<dbReference type="InterPro" id="IPR036767">
    <property type="entry name" value="ApaG_sf"/>
</dbReference>
<dbReference type="PANTHER" id="PTHR14289:SF16">
    <property type="entry name" value="POLYMERASE DELTA-INTERACTING PROTEIN 2"/>
    <property type="match status" value="1"/>
</dbReference>
<dbReference type="RefSeq" id="XP_023943973.1">
    <property type="nucleotide sequence ID" value="XM_024088205.2"/>
</dbReference>
<dbReference type="Pfam" id="PF08755">
    <property type="entry name" value="YccV-like"/>
    <property type="match status" value="1"/>
</dbReference>
<dbReference type="NCBIfam" id="NF003967">
    <property type="entry name" value="PRK05461.1"/>
    <property type="match status" value="1"/>
</dbReference>
<proteinExistence type="predicted"/>